<accession>A0ABM7X3Z8</accession>
<dbReference type="PROSITE" id="PS00383">
    <property type="entry name" value="TYR_PHOSPHATASE_1"/>
    <property type="match status" value="1"/>
</dbReference>
<dbReference type="SUPFAM" id="SSF52799">
    <property type="entry name" value="(Phosphotyrosine protein) phosphatases II"/>
    <property type="match status" value="1"/>
</dbReference>
<dbReference type="InterPro" id="IPR000387">
    <property type="entry name" value="Tyr_Pase_dom"/>
</dbReference>
<proteinExistence type="predicted"/>
<feature type="domain" description="Tyrosine specific protein phosphatases" evidence="1">
    <location>
        <begin position="104"/>
        <end position="171"/>
    </location>
</feature>
<organism evidence="2 3">
    <name type="scientific">Anaeromyxobacter oryzae</name>
    <dbReference type="NCBI Taxonomy" id="2918170"/>
    <lineage>
        <taxon>Bacteria</taxon>
        <taxon>Pseudomonadati</taxon>
        <taxon>Myxococcota</taxon>
        <taxon>Myxococcia</taxon>
        <taxon>Myxococcales</taxon>
        <taxon>Cystobacterineae</taxon>
        <taxon>Anaeromyxobacteraceae</taxon>
        <taxon>Anaeromyxobacter</taxon>
    </lineage>
</organism>
<evidence type="ECO:0000313" key="3">
    <source>
        <dbReference type="Proteomes" id="UP001162891"/>
    </source>
</evidence>
<dbReference type="InterPro" id="IPR029021">
    <property type="entry name" value="Prot-tyrosine_phosphatase-like"/>
</dbReference>
<gene>
    <name evidence="2" type="ORF">AMOR_55200</name>
</gene>
<dbReference type="InterPro" id="IPR050561">
    <property type="entry name" value="PTP"/>
</dbReference>
<dbReference type="Pfam" id="PF22785">
    <property type="entry name" value="Tc-R-P"/>
    <property type="match status" value="1"/>
</dbReference>
<dbReference type="InterPro" id="IPR016130">
    <property type="entry name" value="Tyr_Pase_AS"/>
</dbReference>
<keyword evidence="3" id="KW-1185">Reference proteome</keyword>
<protein>
    <recommendedName>
        <fullName evidence="1">Tyrosine specific protein phosphatases domain-containing protein</fullName>
    </recommendedName>
</protein>
<dbReference type="PANTHER" id="PTHR23339">
    <property type="entry name" value="TYROSINE SPECIFIC PROTEIN PHOSPHATASE AND DUAL SPECIFICITY PROTEIN PHOSPHATASE"/>
    <property type="match status" value="1"/>
</dbReference>
<dbReference type="EMBL" id="AP025591">
    <property type="protein sequence ID" value="BDG06524.1"/>
    <property type="molecule type" value="Genomic_DNA"/>
</dbReference>
<dbReference type="RefSeq" id="WP_248356729.1">
    <property type="nucleotide sequence ID" value="NZ_AP025591.1"/>
</dbReference>
<dbReference type="Gene3D" id="3.90.190.10">
    <property type="entry name" value="Protein tyrosine phosphatase superfamily"/>
    <property type="match status" value="1"/>
</dbReference>
<dbReference type="PROSITE" id="PS50056">
    <property type="entry name" value="TYR_PHOSPHATASE_2"/>
    <property type="match status" value="1"/>
</dbReference>
<dbReference type="CDD" id="cd14505">
    <property type="entry name" value="CDKN3-like"/>
    <property type="match status" value="1"/>
</dbReference>
<dbReference type="Proteomes" id="UP001162891">
    <property type="component" value="Chromosome"/>
</dbReference>
<evidence type="ECO:0000313" key="2">
    <source>
        <dbReference type="EMBL" id="BDG06524.1"/>
    </source>
</evidence>
<evidence type="ECO:0000259" key="1">
    <source>
        <dbReference type="PROSITE" id="PS50056"/>
    </source>
</evidence>
<sequence length="187" mass="19739">MTAERMADLPVAFVPQQALAFEGRLGFCPAPGRWRADVTLERGRLLDDDLASLRAFGTTTLVVLLEEEEMARIGLAGLLEQARRAGLEALWFPIPDGAAPSDLEATARLVERIVDRLASGGSVVVHCHGGIGRSGTIAACCLVASGAEPGTALGIVRNARPLAATAPGQEDFVHAFASAWERRGAIR</sequence>
<name>A0ABM7X3Z8_9BACT</name>
<reference evidence="3" key="1">
    <citation type="journal article" date="2022" name="Int. J. Syst. Evol. Microbiol.">
        <title>Anaeromyxobacter oryzae sp. nov., Anaeromyxobacter diazotrophicus sp. nov. and Anaeromyxobacter paludicola sp. nov., isolated from paddy soils.</title>
        <authorList>
            <person name="Itoh H."/>
            <person name="Xu Z."/>
            <person name="Mise K."/>
            <person name="Masuda Y."/>
            <person name="Ushijima N."/>
            <person name="Hayakawa C."/>
            <person name="Shiratori Y."/>
            <person name="Senoo K."/>
        </authorList>
    </citation>
    <scope>NUCLEOTIDE SEQUENCE [LARGE SCALE GENOMIC DNA]</scope>
    <source>
        <strain evidence="3">Red232</strain>
    </source>
</reference>